<dbReference type="AlphaFoldDB" id="A0A0N1PIS4"/>
<reference evidence="2 3" key="1">
    <citation type="journal article" date="2015" name="Nat. Commun.">
        <title>Outbred genome sequencing and CRISPR/Cas9 gene editing in butterflies.</title>
        <authorList>
            <person name="Li X."/>
            <person name="Fan D."/>
            <person name="Zhang W."/>
            <person name="Liu G."/>
            <person name="Zhang L."/>
            <person name="Zhao L."/>
            <person name="Fang X."/>
            <person name="Chen L."/>
            <person name="Dong Y."/>
            <person name="Chen Y."/>
            <person name="Ding Y."/>
            <person name="Zhao R."/>
            <person name="Feng M."/>
            <person name="Zhu Y."/>
            <person name="Feng Y."/>
            <person name="Jiang X."/>
            <person name="Zhu D."/>
            <person name="Xiang H."/>
            <person name="Feng X."/>
            <person name="Li S."/>
            <person name="Wang J."/>
            <person name="Zhang G."/>
            <person name="Kronforst M.R."/>
            <person name="Wang W."/>
        </authorList>
    </citation>
    <scope>NUCLEOTIDE SEQUENCE [LARGE SCALE GENOMIC DNA]</scope>
    <source>
        <strain evidence="2">Ya'a_city_454_Pm</strain>
        <tissue evidence="2">Whole body</tissue>
    </source>
</reference>
<protein>
    <submittedName>
        <fullName evidence="2">Uncharacterized protein</fullName>
    </submittedName>
</protein>
<gene>
    <name evidence="2" type="ORF">RR48_03554</name>
</gene>
<sequence length="109" mass="11726">MPSAGLPSSKKCLLRFLVRRQNKARQPSGSIISVRCSGKVTRQRQPARSVCRRHGGARAPRSKSSLAATLTARVAAPGPPPPAVPVLRPQTALVDKCLRAKLPERASRQ</sequence>
<evidence type="ECO:0000313" key="3">
    <source>
        <dbReference type="Proteomes" id="UP000053240"/>
    </source>
</evidence>
<dbReference type="Proteomes" id="UP000053240">
    <property type="component" value="Unassembled WGS sequence"/>
</dbReference>
<feature type="region of interest" description="Disordered" evidence="1">
    <location>
        <begin position="44"/>
        <end position="66"/>
    </location>
</feature>
<evidence type="ECO:0000313" key="2">
    <source>
        <dbReference type="EMBL" id="KPJ13346.1"/>
    </source>
</evidence>
<dbReference type="InParanoid" id="A0A0N1PIS4"/>
<evidence type="ECO:0000256" key="1">
    <source>
        <dbReference type="SAM" id="MobiDB-lite"/>
    </source>
</evidence>
<dbReference type="EMBL" id="KQ460642">
    <property type="protein sequence ID" value="KPJ13346.1"/>
    <property type="molecule type" value="Genomic_DNA"/>
</dbReference>
<organism evidence="2 3">
    <name type="scientific">Papilio machaon</name>
    <name type="common">Old World swallowtail butterfly</name>
    <dbReference type="NCBI Taxonomy" id="76193"/>
    <lineage>
        <taxon>Eukaryota</taxon>
        <taxon>Metazoa</taxon>
        <taxon>Ecdysozoa</taxon>
        <taxon>Arthropoda</taxon>
        <taxon>Hexapoda</taxon>
        <taxon>Insecta</taxon>
        <taxon>Pterygota</taxon>
        <taxon>Neoptera</taxon>
        <taxon>Endopterygota</taxon>
        <taxon>Lepidoptera</taxon>
        <taxon>Glossata</taxon>
        <taxon>Ditrysia</taxon>
        <taxon>Papilionoidea</taxon>
        <taxon>Papilionidae</taxon>
        <taxon>Papilioninae</taxon>
        <taxon>Papilio</taxon>
    </lineage>
</organism>
<name>A0A0N1PIS4_PAPMA</name>
<accession>A0A0N1PIS4</accession>
<proteinExistence type="predicted"/>
<keyword evidence="3" id="KW-1185">Reference proteome</keyword>